<comment type="caution">
    <text evidence="3">The sequence shown here is derived from an EMBL/GenBank/DDBJ whole genome shotgun (WGS) entry which is preliminary data.</text>
</comment>
<keyword evidence="1" id="KW-0175">Coiled coil</keyword>
<feature type="compositionally biased region" description="Acidic residues" evidence="2">
    <location>
        <begin position="271"/>
        <end position="280"/>
    </location>
</feature>
<gene>
    <name evidence="3" type="ORF">TL16_g06405</name>
</gene>
<accession>A0A9W7AN64</accession>
<evidence type="ECO:0000256" key="1">
    <source>
        <dbReference type="SAM" id="Coils"/>
    </source>
</evidence>
<evidence type="ECO:0000313" key="3">
    <source>
        <dbReference type="EMBL" id="GMH74216.1"/>
    </source>
</evidence>
<organism evidence="3 4">
    <name type="scientific">Triparma laevis f. inornata</name>
    <dbReference type="NCBI Taxonomy" id="1714386"/>
    <lineage>
        <taxon>Eukaryota</taxon>
        <taxon>Sar</taxon>
        <taxon>Stramenopiles</taxon>
        <taxon>Ochrophyta</taxon>
        <taxon>Bolidophyceae</taxon>
        <taxon>Parmales</taxon>
        <taxon>Triparmaceae</taxon>
        <taxon>Triparma</taxon>
    </lineage>
</organism>
<feature type="region of interest" description="Disordered" evidence="2">
    <location>
        <begin position="271"/>
        <end position="305"/>
    </location>
</feature>
<evidence type="ECO:0000313" key="4">
    <source>
        <dbReference type="Proteomes" id="UP001162640"/>
    </source>
</evidence>
<sequence>MAAEWRSRKGYARGLLSVADKATLRHELKGLLGNDSDLDDDLLAFISGNDNGEQNFLDDSQTAFYLNEVTMHNAVAFSEFISYMIETGSFDFIPQISGRDSFISLRQVIPQVKRERLEKEASQLQVEELKELAKELAVAEGKPELASCADAKMTVKEFLCDVMCTYDQIRQMIRAICSKMDREAAVKALHGEGGEKGEEGEKERAKWKFSDTEGYGMDVSFASNGNDGDEEKDNIINQFFDEDFESDISMKGEADEPEESEGADLVVEMLDLTDEDEVLEGEGNGEKKDKKPKPKKTYEDDSSEE</sequence>
<evidence type="ECO:0000256" key="2">
    <source>
        <dbReference type="SAM" id="MobiDB-lite"/>
    </source>
</evidence>
<name>A0A9W7AN64_9STRA</name>
<reference evidence="4" key="1">
    <citation type="journal article" date="2023" name="Commun. Biol.">
        <title>Genome analysis of Parmales, the sister group of diatoms, reveals the evolutionary specialization of diatoms from phago-mixotrophs to photoautotrophs.</title>
        <authorList>
            <person name="Ban H."/>
            <person name="Sato S."/>
            <person name="Yoshikawa S."/>
            <person name="Yamada K."/>
            <person name="Nakamura Y."/>
            <person name="Ichinomiya M."/>
            <person name="Sato N."/>
            <person name="Blanc-Mathieu R."/>
            <person name="Endo H."/>
            <person name="Kuwata A."/>
            <person name="Ogata H."/>
        </authorList>
    </citation>
    <scope>NUCLEOTIDE SEQUENCE [LARGE SCALE GENOMIC DNA]</scope>
</reference>
<dbReference type="EMBL" id="BLQM01000193">
    <property type="protein sequence ID" value="GMH74216.1"/>
    <property type="molecule type" value="Genomic_DNA"/>
</dbReference>
<feature type="coiled-coil region" evidence="1">
    <location>
        <begin position="112"/>
        <end position="139"/>
    </location>
</feature>
<proteinExistence type="predicted"/>
<dbReference type="AlphaFoldDB" id="A0A9W7AN64"/>
<protein>
    <submittedName>
        <fullName evidence="3">Uncharacterized protein</fullName>
    </submittedName>
</protein>
<dbReference type="Proteomes" id="UP001162640">
    <property type="component" value="Unassembled WGS sequence"/>
</dbReference>